<gene>
    <name evidence="1" type="ORF">GCM10022226_79000</name>
</gene>
<sequence>MITTTVTDGLVLLPRIPLRALPCHLRWQATRAGERPATGEGFRAVVFAGQGIGSITTSPPQCSQWGGVGGQDGPAAVACLVDHRRGGKGERGLGAGWAEGGGDARAEPRVSSEVEMVTGKPSKTSIMSHRFSRMLASAAISAGAGIAITM</sequence>
<protein>
    <submittedName>
        <fullName evidence="1">Uncharacterized protein</fullName>
    </submittedName>
</protein>
<dbReference type="EMBL" id="BAAAZR010000059">
    <property type="protein sequence ID" value="GAA3844104.1"/>
    <property type="molecule type" value="Genomic_DNA"/>
</dbReference>
<keyword evidence="2" id="KW-1185">Reference proteome</keyword>
<accession>A0ABP7JHA7</accession>
<name>A0ABP7JHA7_9ACTN</name>
<evidence type="ECO:0000313" key="1">
    <source>
        <dbReference type="EMBL" id="GAA3844104.1"/>
    </source>
</evidence>
<comment type="caution">
    <text evidence="1">The sequence shown here is derived from an EMBL/GenBank/DDBJ whole genome shotgun (WGS) entry which is preliminary data.</text>
</comment>
<organism evidence="1 2">
    <name type="scientific">Sphaerisporangium flaviroseum</name>
    <dbReference type="NCBI Taxonomy" id="509199"/>
    <lineage>
        <taxon>Bacteria</taxon>
        <taxon>Bacillati</taxon>
        <taxon>Actinomycetota</taxon>
        <taxon>Actinomycetes</taxon>
        <taxon>Streptosporangiales</taxon>
        <taxon>Streptosporangiaceae</taxon>
        <taxon>Sphaerisporangium</taxon>
    </lineage>
</organism>
<proteinExistence type="predicted"/>
<dbReference type="Proteomes" id="UP001500888">
    <property type="component" value="Unassembled WGS sequence"/>
</dbReference>
<dbReference type="RefSeq" id="WP_344952862.1">
    <property type="nucleotide sequence ID" value="NZ_BAAAZR010000059.1"/>
</dbReference>
<reference evidence="2" key="1">
    <citation type="journal article" date="2019" name="Int. J. Syst. Evol. Microbiol.">
        <title>The Global Catalogue of Microorganisms (GCM) 10K type strain sequencing project: providing services to taxonomists for standard genome sequencing and annotation.</title>
        <authorList>
            <consortium name="The Broad Institute Genomics Platform"/>
            <consortium name="The Broad Institute Genome Sequencing Center for Infectious Disease"/>
            <person name="Wu L."/>
            <person name="Ma J."/>
        </authorList>
    </citation>
    <scope>NUCLEOTIDE SEQUENCE [LARGE SCALE GENOMIC DNA]</scope>
    <source>
        <strain evidence="2">JCM 16908</strain>
    </source>
</reference>
<evidence type="ECO:0000313" key="2">
    <source>
        <dbReference type="Proteomes" id="UP001500888"/>
    </source>
</evidence>